<dbReference type="Proteomes" id="UP000054217">
    <property type="component" value="Unassembled WGS sequence"/>
</dbReference>
<accession>A0A0C3PAS0</accession>
<evidence type="ECO:0000313" key="3">
    <source>
        <dbReference type="Proteomes" id="UP000054217"/>
    </source>
</evidence>
<evidence type="ECO:0000256" key="1">
    <source>
        <dbReference type="SAM" id="MobiDB-lite"/>
    </source>
</evidence>
<sequence>MIPIIDKSKDHVADPSGDAARQDAKARREQVVWLSRKLSSGPRYLHRKIVRPKLRTASHDASSMLILTFPMATGPRPSTGMTVVSIPYLVPVLVHVVRVGPSESILRGYRQSLRRKQHVLVIFRMRVVVVAHAHRRGASQFRSE</sequence>
<evidence type="ECO:0000313" key="2">
    <source>
        <dbReference type="EMBL" id="KIO10745.1"/>
    </source>
</evidence>
<proteinExistence type="predicted"/>
<feature type="region of interest" description="Disordered" evidence="1">
    <location>
        <begin position="1"/>
        <end position="24"/>
    </location>
</feature>
<dbReference type="AlphaFoldDB" id="A0A0C3PAS0"/>
<dbReference type="InParanoid" id="A0A0C3PAS0"/>
<gene>
    <name evidence="2" type="ORF">M404DRAFT_874116</name>
</gene>
<dbReference type="HOGENOM" id="CLU_1797262_0_0_1"/>
<reference evidence="2 3" key="1">
    <citation type="submission" date="2014-04" db="EMBL/GenBank/DDBJ databases">
        <authorList>
            <consortium name="DOE Joint Genome Institute"/>
            <person name="Kuo A."/>
            <person name="Kohler A."/>
            <person name="Costa M.D."/>
            <person name="Nagy L.G."/>
            <person name="Floudas D."/>
            <person name="Copeland A."/>
            <person name="Barry K.W."/>
            <person name="Cichocki N."/>
            <person name="Veneault-Fourrey C."/>
            <person name="LaButti K."/>
            <person name="Lindquist E.A."/>
            <person name="Lipzen A."/>
            <person name="Lundell T."/>
            <person name="Morin E."/>
            <person name="Murat C."/>
            <person name="Sun H."/>
            <person name="Tunlid A."/>
            <person name="Henrissat B."/>
            <person name="Grigoriev I.V."/>
            <person name="Hibbett D.S."/>
            <person name="Martin F."/>
            <person name="Nordberg H.P."/>
            <person name="Cantor M.N."/>
            <person name="Hua S.X."/>
        </authorList>
    </citation>
    <scope>NUCLEOTIDE SEQUENCE [LARGE SCALE GENOMIC DNA]</scope>
    <source>
        <strain evidence="2 3">Marx 270</strain>
    </source>
</reference>
<protein>
    <submittedName>
        <fullName evidence="2">Uncharacterized protein</fullName>
    </submittedName>
</protein>
<keyword evidence="3" id="KW-1185">Reference proteome</keyword>
<name>A0A0C3PAS0_PISTI</name>
<organism evidence="2 3">
    <name type="scientific">Pisolithus tinctorius Marx 270</name>
    <dbReference type="NCBI Taxonomy" id="870435"/>
    <lineage>
        <taxon>Eukaryota</taxon>
        <taxon>Fungi</taxon>
        <taxon>Dikarya</taxon>
        <taxon>Basidiomycota</taxon>
        <taxon>Agaricomycotina</taxon>
        <taxon>Agaricomycetes</taxon>
        <taxon>Agaricomycetidae</taxon>
        <taxon>Boletales</taxon>
        <taxon>Sclerodermatineae</taxon>
        <taxon>Pisolithaceae</taxon>
        <taxon>Pisolithus</taxon>
    </lineage>
</organism>
<feature type="compositionally biased region" description="Basic and acidic residues" evidence="1">
    <location>
        <begin position="1"/>
        <end position="13"/>
    </location>
</feature>
<dbReference type="EMBL" id="KN831951">
    <property type="protein sequence ID" value="KIO10745.1"/>
    <property type="molecule type" value="Genomic_DNA"/>
</dbReference>
<reference evidence="3" key="2">
    <citation type="submission" date="2015-01" db="EMBL/GenBank/DDBJ databases">
        <title>Evolutionary Origins and Diversification of the Mycorrhizal Mutualists.</title>
        <authorList>
            <consortium name="DOE Joint Genome Institute"/>
            <consortium name="Mycorrhizal Genomics Consortium"/>
            <person name="Kohler A."/>
            <person name="Kuo A."/>
            <person name="Nagy L.G."/>
            <person name="Floudas D."/>
            <person name="Copeland A."/>
            <person name="Barry K.W."/>
            <person name="Cichocki N."/>
            <person name="Veneault-Fourrey C."/>
            <person name="LaButti K."/>
            <person name="Lindquist E.A."/>
            <person name="Lipzen A."/>
            <person name="Lundell T."/>
            <person name="Morin E."/>
            <person name="Murat C."/>
            <person name="Riley R."/>
            <person name="Ohm R."/>
            <person name="Sun H."/>
            <person name="Tunlid A."/>
            <person name="Henrissat B."/>
            <person name="Grigoriev I.V."/>
            <person name="Hibbett D.S."/>
            <person name="Martin F."/>
        </authorList>
    </citation>
    <scope>NUCLEOTIDE SEQUENCE [LARGE SCALE GENOMIC DNA]</scope>
    <source>
        <strain evidence="3">Marx 270</strain>
    </source>
</reference>